<dbReference type="STRING" id="1508404.JMA_25120"/>
<dbReference type="InterPro" id="IPR045540">
    <property type="entry name" value="YegS/DAGK_C"/>
</dbReference>
<dbReference type="PANTHER" id="PTHR12358">
    <property type="entry name" value="SPHINGOSINE KINASE"/>
    <property type="match status" value="1"/>
</dbReference>
<evidence type="ECO:0000256" key="9">
    <source>
        <dbReference type="ARBA" id="ARBA00023209"/>
    </source>
</evidence>
<evidence type="ECO:0000256" key="5">
    <source>
        <dbReference type="ARBA" id="ARBA00022741"/>
    </source>
</evidence>
<dbReference type="InterPro" id="IPR016064">
    <property type="entry name" value="NAD/diacylglycerol_kinase_sf"/>
</dbReference>
<dbReference type="GO" id="GO:0005524">
    <property type="term" value="F:ATP binding"/>
    <property type="evidence" value="ECO:0007669"/>
    <property type="project" value="UniProtKB-KW"/>
</dbReference>
<dbReference type="InterPro" id="IPR001206">
    <property type="entry name" value="Diacylglycerol_kinase_cat_dom"/>
</dbReference>
<dbReference type="Gene3D" id="2.60.200.40">
    <property type="match status" value="1"/>
</dbReference>
<keyword evidence="4" id="KW-0808">Transferase</keyword>
<comment type="cofactor">
    <cofactor evidence="1">
        <name>Mg(2+)</name>
        <dbReference type="ChEBI" id="CHEBI:18420"/>
    </cofactor>
</comment>
<feature type="domain" description="DAGKc" evidence="11">
    <location>
        <begin position="1"/>
        <end position="130"/>
    </location>
</feature>
<evidence type="ECO:0000313" key="13">
    <source>
        <dbReference type="Proteomes" id="UP000031449"/>
    </source>
</evidence>
<dbReference type="EMBL" id="CP009416">
    <property type="protein sequence ID" value="AJD91829.1"/>
    <property type="molecule type" value="Genomic_DNA"/>
</dbReference>
<dbReference type="GO" id="GO:0016301">
    <property type="term" value="F:kinase activity"/>
    <property type="evidence" value="ECO:0007669"/>
    <property type="project" value="UniProtKB-KW"/>
</dbReference>
<dbReference type="Pfam" id="PF00781">
    <property type="entry name" value="DAGK_cat"/>
    <property type="match status" value="1"/>
</dbReference>
<evidence type="ECO:0000256" key="8">
    <source>
        <dbReference type="ARBA" id="ARBA00023098"/>
    </source>
</evidence>
<keyword evidence="8" id="KW-0443">Lipid metabolism</keyword>
<dbReference type="InterPro" id="IPR005218">
    <property type="entry name" value="Diacylglycerol/lipid_kinase"/>
</dbReference>
<dbReference type="OrthoDB" id="9786026at2"/>
<dbReference type="InterPro" id="IPR017438">
    <property type="entry name" value="ATP-NAD_kinase_N"/>
</dbReference>
<evidence type="ECO:0000256" key="3">
    <source>
        <dbReference type="ARBA" id="ARBA00022516"/>
    </source>
</evidence>
<dbReference type="Gene3D" id="3.40.50.10330">
    <property type="entry name" value="Probable inorganic polyphosphate/atp-NAD kinase, domain 1"/>
    <property type="match status" value="1"/>
</dbReference>
<proteinExistence type="inferred from homology"/>
<protein>
    <recommendedName>
        <fullName evidence="11">DAGKc domain-containing protein</fullName>
    </recommendedName>
</protein>
<accession>A0A0B5AV17</accession>
<keyword evidence="5" id="KW-0547">Nucleotide-binding</keyword>
<reference evidence="12 13" key="1">
    <citation type="submission" date="2014-08" db="EMBL/GenBank/DDBJ databases">
        <title>Complete genome of a marine bacteria Jeotgalibacillus malaysiensis.</title>
        <authorList>
            <person name="Yaakop A.S."/>
            <person name="Chan K.-G."/>
            <person name="Goh K.M."/>
        </authorList>
    </citation>
    <scope>NUCLEOTIDE SEQUENCE [LARGE SCALE GENOMIC DNA]</scope>
    <source>
        <strain evidence="12 13">D5</strain>
    </source>
</reference>
<evidence type="ECO:0000256" key="7">
    <source>
        <dbReference type="ARBA" id="ARBA00022840"/>
    </source>
</evidence>
<keyword evidence="10" id="KW-1208">Phospholipid metabolism</keyword>
<dbReference type="BioCyc" id="JESP1508404:G14D9-11768-MONOMER"/>
<keyword evidence="9" id="KW-0594">Phospholipid biosynthesis</keyword>
<dbReference type="InterPro" id="IPR050187">
    <property type="entry name" value="Lipid_Phosphate_FormReg"/>
</dbReference>
<evidence type="ECO:0000256" key="6">
    <source>
        <dbReference type="ARBA" id="ARBA00022777"/>
    </source>
</evidence>
<dbReference type="GO" id="GO:0008654">
    <property type="term" value="P:phospholipid biosynthetic process"/>
    <property type="evidence" value="ECO:0007669"/>
    <property type="project" value="UniProtKB-KW"/>
</dbReference>
<dbReference type="AlphaFoldDB" id="A0A0B5AV17"/>
<sequence length="311" mass="34267">MRKIAVFNPNAGKGMNQRQLSEVLPVLKDAGFDIWFTASKHDAENRIREWCRIHPSERVCFIVSGGDGTMHEAINGAADHPHAVFASIPTGSGNDFARYFGGFELDEKLPERLNSSVIKQHDVISYGMPAVRTAVSNMGAGFDAEVAYSANQSKLKKLLNKLSIGKVVYVVFLIRQLMSFKPFKLELTADNKSYSFDRVWFMTISNQPYFGGGMIIAPTADSKDGELDITVVHGLSRLKFLLVFVSVFKGTHTKFKEVSLIRSGAVSCRSDRAVRVHADGEDNGLLKAGHELKAAASTRKIRVASKLALDE</sequence>
<keyword evidence="13" id="KW-1185">Reference proteome</keyword>
<gene>
    <name evidence="12" type="ORF">JMA_25120</name>
</gene>
<organism evidence="12 13">
    <name type="scientific">Jeotgalibacillus malaysiensis</name>
    <dbReference type="NCBI Taxonomy" id="1508404"/>
    <lineage>
        <taxon>Bacteria</taxon>
        <taxon>Bacillati</taxon>
        <taxon>Bacillota</taxon>
        <taxon>Bacilli</taxon>
        <taxon>Bacillales</taxon>
        <taxon>Caryophanaceae</taxon>
        <taxon>Jeotgalibacillus</taxon>
    </lineage>
</organism>
<keyword evidence="7" id="KW-0067">ATP-binding</keyword>
<dbReference type="HOGENOM" id="CLU_045532_0_2_9"/>
<evidence type="ECO:0000256" key="10">
    <source>
        <dbReference type="ARBA" id="ARBA00023264"/>
    </source>
</evidence>
<dbReference type="NCBIfam" id="TIGR00147">
    <property type="entry name" value="YegS/Rv2252/BmrU family lipid kinase"/>
    <property type="match status" value="1"/>
</dbReference>
<dbReference type="Proteomes" id="UP000031449">
    <property type="component" value="Chromosome"/>
</dbReference>
<name>A0A0B5AV17_9BACL</name>
<dbReference type="PANTHER" id="PTHR12358:SF54">
    <property type="entry name" value="SPHINGOSINE KINASE RELATED PROTEIN"/>
    <property type="match status" value="1"/>
</dbReference>
<evidence type="ECO:0000256" key="4">
    <source>
        <dbReference type="ARBA" id="ARBA00022679"/>
    </source>
</evidence>
<evidence type="ECO:0000256" key="2">
    <source>
        <dbReference type="ARBA" id="ARBA00005983"/>
    </source>
</evidence>
<dbReference type="SUPFAM" id="SSF111331">
    <property type="entry name" value="NAD kinase/diacylglycerol kinase-like"/>
    <property type="match status" value="1"/>
</dbReference>
<dbReference type="PROSITE" id="PS50146">
    <property type="entry name" value="DAGK"/>
    <property type="match status" value="1"/>
</dbReference>
<dbReference type="Pfam" id="PF19279">
    <property type="entry name" value="YegS_C"/>
    <property type="match status" value="1"/>
</dbReference>
<keyword evidence="3" id="KW-0444">Lipid biosynthesis</keyword>
<keyword evidence="6" id="KW-0418">Kinase</keyword>
<evidence type="ECO:0000256" key="1">
    <source>
        <dbReference type="ARBA" id="ARBA00001946"/>
    </source>
</evidence>
<evidence type="ECO:0000313" key="12">
    <source>
        <dbReference type="EMBL" id="AJD91829.1"/>
    </source>
</evidence>
<dbReference type="KEGG" id="jeo:JMA_25120"/>
<evidence type="ECO:0000259" key="11">
    <source>
        <dbReference type="PROSITE" id="PS50146"/>
    </source>
</evidence>
<comment type="similarity">
    <text evidence="2">Belongs to the diacylglycerol/lipid kinase family.</text>
</comment>